<protein>
    <recommendedName>
        <fullName evidence="5">DUF805 domain-containing protein</fullName>
    </recommendedName>
</protein>
<dbReference type="PANTHER" id="PTHR34980">
    <property type="entry name" value="INNER MEMBRANE PROTEIN-RELATED-RELATED"/>
    <property type="match status" value="1"/>
</dbReference>
<keyword evidence="4" id="KW-1185">Reference proteome</keyword>
<feature type="transmembrane region" description="Helical" evidence="2">
    <location>
        <begin position="168"/>
        <end position="193"/>
    </location>
</feature>
<keyword evidence="2" id="KW-0812">Transmembrane</keyword>
<reference evidence="3 4" key="1">
    <citation type="journal article" date="2018" name="Syst. Appl. Microbiol.">
        <title>Pseudomonas silesiensis sp. nov. strain A3T isolated from a biological pesticide sewage treatment plant and analysis of the complete genome sequence.</title>
        <authorList>
            <person name="Kaminski M.A."/>
            <person name="Furmanczyk E.M."/>
            <person name="Sobczak A."/>
            <person name="Dziembowski A."/>
            <person name="Lipinski L."/>
        </authorList>
    </citation>
    <scope>NUCLEOTIDE SEQUENCE [LARGE SCALE GENOMIC DNA]</scope>
    <source>
        <strain evidence="3 4">A3</strain>
    </source>
</reference>
<evidence type="ECO:0000313" key="4">
    <source>
        <dbReference type="Proteomes" id="UP000078354"/>
    </source>
</evidence>
<accession>A0A191Z0H0</accession>
<dbReference type="STRING" id="1853130.PMA3_27415"/>
<evidence type="ECO:0008006" key="5">
    <source>
        <dbReference type="Google" id="ProtNLM"/>
    </source>
</evidence>
<proteinExistence type="predicted"/>
<feature type="transmembrane region" description="Helical" evidence="2">
    <location>
        <begin position="136"/>
        <end position="162"/>
    </location>
</feature>
<dbReference type="Pfam" id="PF05656">
    <property type="entry name" value="DUF805"/>
    <property type="match status" value="1"/>
</dbReference>
<dbReference type="KEGG" id="psil:PMA3_27415"/>
<dbReference type="InterPro" id="IPR008523">
    <property type="entry name" value="DUF805"/>
</dbReference>
<feature type="compositionally biased region" description="Basic and acidic residues" evidence="1">
    <location>
        <begin position="313"/>
        <end position="324"/>
    </location>
</feature>
<sequence length="324" mass="34723">MSEVRYKIVFDGALLPGVEATTAKLNLAELFKTDVAAIERLFSGRPVALKRDLSQADAQTYLQALTKTGIAARIENEPRVELNLSDVHEHTPAHPALSTDPESPYAPPRAAVGEALPEFATLKAFSFEGRIGRLRYLAWTMVLMLVTLGIGAVLGIFGLALISTDSSAGLILGGLLAFILIVVLGFVSIQFSVQRLHDIGWSGWLWLLTLVPFVGSFFPFVMMIMPGNNTANRYGAPPPPNSTAVKVLSALWLVVVAILFIGGLTGGLTAIQSEYESAAESRYESDSVITEEIEDQTAAEAEPAPISADDAAEEARPPVDSAKE</sequence>
<gene>
    <name evidence="3" type="ORF">PMA3_27415</name>
</gene>
<organism evidence="3 4">
    <name type="scientific">Pseudomonas silesiensis</name>
    <dbReference type="NCBI Taxonomy" id="1853130"/>
    <lineage>
        <taxon>Bacteria</taxon>
        <taxon>Pseudomonadati</taxon>
        <taxon>Pseudomonadota</taxon>
        <taxon>Gammaproteobacteria</taxon>
        <taxon>Pseudomonadales</taxon>
        <taxon>Pseudomonadaceae</taxon>
        <taxon>Pseudomonas</taxon>
    </lineage>
</organism>
<dbReference type="OrthoDB" id="9812349at2"/>
<dbReference type="RefSeq" id="WP_064680072.1">
    <property type="nucleotide sequence ID" value="NZ_CP014870.1"/>
</dbReference>
<dbReference type="EMBL" id="CP014870">
    <property type="protein sequence ID" value="ANJ58680.1"/>
    <property type="molecule type" value="Genomic_DNA"/>
</dbReference>
<keyword evidence="2" id="KW-0472">Membrane</keyword>
<dbReference type="AlphaFoldDB" id="A0A191Z0H0"/>
<name>A0A191Z0H0_9PSED</name>
<feature type="transmembrane region" description="Helical" evidence="2">
    <location>
        <begin position="205"/>
        <end position="227"/>
    </location>
</feature>
<feature type="transmembrane region" description="Helical" evidence="2">
    <location>
        <begin position="247"/>
        <end position="271"/>
    </location>
</feature>
<dbReference type="PANTHER" id="PTHR34980:SF3">
    <property type="entry name" value="BLR8105 PROTEIN"/>
    <property type="match status" value="1"/>
</dbReference>
<evidence type="ECO:0000313" key="3">
    <source>
        <dbReference type="EMBL" id="ANJ58680.1"/>
    </source>
</evidence>
<evidence type="ECO:0000256" key="1">
    <source>
        <dbReference type="SAM" id="MobiDB-lite"/>
    </source>
</evidence>
<keyword evidence="2" id="KW-1133">Transmembrane helix</keyword>
<dbReference type="GO" id="GO:0005886">
    <property type="term" value="C:plasma membrane"/>
    <property type="evidence" value="ECO:0007669"/>
    <property type="project" value="TreeGrafter"/>
</dbReference>
<feature type="region of interest" description="Disordered" evidence="1">
    <location>
        <begin position="281"/>
        <end position="324"/>
    </location>
</feature>
<evidence type="ECO:0000256" key="2">
    <source>
        <dbReference type="SAM" id="Phobius"/>
    </source>
</evidence>
<dbReference type="Proteomes" id="UP000078354">
    <property type="component" value="Chromosome"/>
</dbReference>